<dbReference type="Proteomes" id="UP000618926">
    <property type="component" value="Unassembled WGS sequence"/>
</dbReference>
<sequence length="376" mass="40556">MPQYSPSDPFLRRLRWLTIAVITVLFAWHALSWADRAFQKESATPRAVTARGDLAADEKSTIELFERSRDSVVYISTSERVMDFWSRNIFTIPRGTGSGFIWDDKGHVVTNYHVIDGASEARVRLSDGKEYKASLVGASPMHDLAVLKIATGFKGHSLPVGTSHNLKVGQKVFAIGNPFGLDWTLTTGIVSALDRSLKGESGSVIEHLIQTDAAINPGNSGGPLLDSAGRLIGINTAIYSPSGASAGVGFAVPVDTVNRVVPQLIGQGKYVRPSLGIEIDQDLNEAITEQLGVKGVAILKVRSNSPAARAGFKGITINRDRTFTPGDIIIAVQGKQVETTPKLLARLDDFKAGDTVTITILRDGKQQQRSVQLQAE</sequence>
<name>A0ABR9NX40_9BACT</name>
<protein>
    <submittedName>
        <fullName evidence="5">Trypsin-like peptidase domain-containing protein</fullName>
    </submittedName>
</protein>
<dbReference type="InterPro" id="IPR001940">
    <property type="entry name" value="Peptidase_S1C"/>
</dbReference>
<dbReference type="InterPro" id="IPR051201">
    <property type="entry name" value="Chloro_Bact_Ser_Proteases"/>
</dbReference>
<accession>A0ABR9NX40</accession>
<dbReference type="PANTHER" id="PTHR43343:SF3">
    <property type="entry name" value="PROTEASE DO-LIKE 8, CHLOROPLASTIC"/>
    <property type="match status" value="1"/>
</dbReference>
<dbReference type="PANTHER" id="PTHR43343">
    <property type="entry name" value="PEPTIDASE S12"/>
    <property type="match status" value="1"/>
</dbReference>
<comment type="similarity">
    <text evidence="1">Belongs to the peptidase S1C family.</text>
</comment>
<organism evidence="5 6">
    <name type="scientific">Geobacter anodireducens</name>
    <dbReference type="NCBI Taxonomy" id="1340425"/>
    <lineage>
        <taxon>Bacteria</taxon>
        <taxon>Pseudomonadati</taxon>
        <taxon>Thermodesulfobacteriota</taxon>
        <taxon>Desulfuromonadia</taxon>
        <taxon>Geobacterales</taxon>
        <taxon>Geobacteraceae</taxon>
        <taxon>Geobacter</taxon>
    </lineage>
</organism>
<comment type="caution">
    <text evidence="5">The sequence shown here is derived from an EMBL/GenBank/DDBJ whole genome shotgun (WGS) entry which is preliminary data.</text>
</comment>
<dbReference type="InterPro" id="IPR001478">
    <property type="entry name" value="PDZ"/>
</dbReference>
<dbReference type="PRINTS" id="PR00834">
    <property type="entry name" value="PROTEASES2C"/>
</dbReference>
<dbReference type="InterPro" id="IPR043504">
    <property type="entry name" value="Peptidase_S1_PA_chymotrypsin"/>
</dbReference>
<dbReference type="Gene3D" id="2.40.10.10">
    <property type="entry name" value="Trypsin-like serine proteases"/>
    <property type="match status" value="2"/>
</dbReference>
<keyword evidence="6" id="KW-1185">Reference proteome</keyword>
<dbReference type="RefSeq" id="WP_108103958.1">
    <property type="nucleotide sequence ID" value="NZ_JADBFD010000018.1"/>
</dbReference>
<evidence type="ECO:0000256" key="2">
    <source>
        <dbReference type="ARBA" id="ARBA00022670"/>
    </source>
</evidence>
<dbReference type="SUPFAM" id="SSF50156">
    <property type="entry name" value="PDZ domain-like"/>
    <property type="match status" value="1"/>
</dbReference>
<gene>
    <name evidence="5" type="ORF">IIE05_12735</name>
</gene>
<evidence type="ECO:0000313" key="5">
    <source>
        <dbReference type="EMBL" id="MBE2888829.1"/>
    </source>
</evidence>
<keyword evidence="2" id="KW-0645">Protease</keyword>
<keyword evidence="3" id="KW-0378">Hydrolase</keyword>
<dbReference type="PROSITE" id="PS50106">
    <property type="entry name" value="PDZ"/>
    <property type="match status" value="1"/>
</dbReference>
<evidence type="ECO:0000256" key="1">
    <source>
        <dbReference type="ARBA" id="ARBA00010541"/>
    </source>
</evidence>
<evidence type="ECO:0000313" key="6">
    <source>
        <dbReference type="Proteomes" id="UP000618926"/>
    </source>
</evidence>
<evidence type="ECO:0000259" key="4">
    <source>
        <dbReference type="PROSITE" id="PS50106"/>
    </source>
</evidence>
<evidence type="ECO:0000256" key="3">
    <source>
        <dbReference type="ARBA" id="ARBA00022801"/>
    </source>
</evidence>
<reference evidence="5 6" key="1">
    <citation type="submission" date="2020-10" db="EMBL/GenBank/DDBJ databases">
        <title>Investigation of anaerobic biodegradation of phenanthrene by a sulfate-dependent Geobacter anodireducens strain PheS2.</title>
        <authorList>
            <person name="Zhang Z."/>
        </authorList>
    </citation>
    <scope>NUCLEOTIDE SEQUENCE [LARGE SCALE GENOMIC DNA]</scope>
    <source>
        <strain evidence="5 6">PheS2</strain>
    </source>
</reference>
<proteinExistence type="inferred from homology"/>
<dbReference type="SUPFAM" id="SSF50494">
    <property type="entry name" value="Trypsin-like serine proteases"/>
    <property type="match status" value="1"/>
</dbReference>
<dbReference type="InterPro" id="IPR009003">
    <property type="entry name" value="Peptidase_S1_PA"/>
</dbReference>
<dbReference type="EMBL" id="JADBFD010000018">
    <property type="protein sequence ID" value="MBE2888829.1"/>
    <property type="molecule type" value="Genomic_DNA"/>
</dbReference>
<dbReference type="InterPro" id="IPR036034">
    <property type="entry name" value="PDZ_sf"/>
</dbReference>
<dbReference type="Pfam" id="PF13365">
    <property type="entry name" value="Trypsin_2"/>
    <property type="match status" value="1"/>
</dbReference>
<feature type="domain" description="PDZ" evidence="4">
    <location>
        <begin position="264"/>
        <end position="364"/>
    </location>
</feature>
<dbReference type="SMART" id="SM00228">
    <property type="entry name" value="PDZ"/>
    <property type="match status" value="1"/>
</dbReference>
<dbReference type="Gene3D" id="2.30.42.10">
    <property type="match status" value="1"/>
</dbReference>
<dbReference type="Pfam" id="PF13180">
    <property type="entry name" value="PDZ_2"/>
    <property type="match status" value="1"/>
</dbReference>